<protein>
    <recommendedName>
        <fullName evidence="5">ABC transporter domain-containing protein</fullName>
    </recommendedName>
</protein>
<evidence type="ECO:0000256" key="2">
    <source>
        <dbReference type="ARBA" id="ARBA00022741"/>
    </source>
</evidence>
<sequence>MAARAPRAATRPDGAGRGRIRTGPLWDRGSAARGIPVACALTLRSTGDKSLMSQDVQGRGSTEEAAVSAHAAAPDRTRPDGPNAPDAPDDSDRVAARARGLTKAYGAGETAVLALDSVDVDVARGRFTSVMGPSGSGKSTLMHCLAGLDTVSAGQVWIGGTEITGLKDRELTRLRRDRIGFMFQSFNLIPTLSALENITLPMDIAGRAPDREWLDQVVDTLGLGNRLGHRPAQLSGGQQQRVACARALAARPELIFADEPTGNLDSRAGTEVLGFLRDAVDRLGQTVVMVTHDPNAAARSDLVLFLADGRIVDEREHPTAEAVLARMRRFAQDGDQPGGPAPVGRPGILRRTSDDRFTRVCDAVAEEA</sequence>
<dbReference type="Gene3D" id="3.40.50.300">
    <property type="entry name" value="P-loop containing nucleotide triphosphate hydrolases"/>
    <property type="match status" value="1"/>
</dbReference>
<accession>A0ABP9L1A9</accession>
<dbReference type="InterPro" id="IPR015854">
    <property type="entry name" value="ABC_transpr_LolD-like"/>
</dbReference>
<keyword evidence="7" id="KW-1185">Reference proteome</keyword>
<dbReference type="PANTHER" id="PTHR24220">
    <property type="entry name" value="IMPORT ATP-BINDING PROTEIN"/>
    <property type="match status" value="1"/>
</dbReference>
<organism evidence="6 7">
    <name type="scientific">Streptomyces similanensis</name>
    <dbReference type="NCBI Taxonomy" id="1274988"/>
    <lineage>
        <taxon>Bacteria</taxon>
        <taxon>Bacillati</taxon>
        <taxon>Actinomycetota</taxon>
        <taxon>Actinomycetes</taxon>
        <taxon>Kitasatosporales</taxon>
        <taxon>Streptomycetaceae</taxon>
        <taxon>Streptomyces</taxon>
    </lineage>
</organism>
<feature type="domain" description="ABC transporter" evidence="5">
    <location>
        <begin position="96"/>
        <end position="333"/>
    </location>
</feature>
<name>A0ABP9L1A9_9ACTN</name>
<keyword evidence="2" id="KW-0547">Nucleotide-binding</keyword>
<comment type="caution">
    <text evidence="6">The sequence shown here is derived from an EMBL/GenBank/DDBJ whole genome shotgun (WGS) entry which is preliminary data.</text>
</comment>
<evidence type="ECO:0000259" key="5">
    <source>
        <dbReference type="PROSITE" id="PS50893"/>
    </source>
</evidence>
<dbReference type="Pfam" id="PF00005">
    <property type="entry name" value="ABC_tran"/>
    <property type="match status" value="1"/>
</dbReference>
<dbReference type="EMBL" id="BAABKC010000084">
    <property type="protein sequence ID" value="GAA5069280.1"/>
    <property type="molecule type" value="Genomic_DNA"/>
</dbReference>
<evidence type="ECO:0000256" key="1">
    <source>
        <dbReference type="ARBA" id="ARBA00022448"/>
    </source>
</evidence>
<keyword evidence="1" id="KW-0813">Transport</keyword>
<dbReference type="InterPro" id="IPR027417">
    <property type="entry name" value="P-loop_NTPase"/>
</dbReference>
<gene>
    <name evidence="6" type="ORF">GCM10023336_53170</name>
</gene>
<dbReference type="SMART" id="SM00382">
    <property type="entry name" value="AAA"/>
    <property type="match status" value="1"/>
</dbReference>
<dbReference type="CDD" id="cd03255">
    <property type="entry name" value="ABC_MJ0796_LolCDE_FtsE"/>
    <property type="match status" value="1"/>
</dbReference>
<dbReference type="SUPFAM" id="SSF52540">
    <property type="entry name" value="P-loop containing nucleoside triphosphate hydrolases"/>
    <property type="match status" value="1"/>
</dbReference>
<evidence type="ECO:0000313" key="6">
    <source>
        <dbReference type="EMBL" id="GAA5069280.1"/>
    </source>
</evidence>
<dbReference type="InterPro" id="IPR017911">
    <property type="entry name" value="MacB-like_ATP-bd"/>
</dbReference>
<feature type="compositionally biased region" description="Polar residues" evidence="4">
    <location>
        <begin position="51"/>
        <end position="60"/>
    </location>
</feature>
<dbReference type="InterPro" id="IPR003439">
    <property type="entry name" value="ABC_transporter-like_ATP-bd"/>
</dbReference>
<evidence type="ECO:0000313" key="7">
    <source>
        <dbReference type="Proteomes" id="UP001500124"/>
    </source>
</evidence>
<feature type="compositionally biased region" description="Low complexity" evidence="4">
    <location>
        <begin position="1"/>
        <end position="13"/>
    </location>
</feature>
<dbReference type="PANTHER" id="PTHR24220:SF685">
    <property type="entry name" value="ABC TRANSPORTER RELATED"/>
    <property type="match status" value="1"/>
</dbReference>
<feature type="region of interest" description="Disordered" evidence="4">
    <location>
        <begin position="46"/>
        <end position="92"/>
    </location>
</feature>
<dbReference type="PROSITE" id="PS50893">
    <property type="entry name" value="ABC_TRANSPORTER_2"/>
    <property type="match status" value="1"/>
</dbReference>
<dbReference type="InterPro" id="IPR003593">
    <property type="entry name" value="AAA+_ATPase"/>
</dbReference>
<keyword evidence="3" id="KW-0067">ATP-binding</keyword>
<reference evidence="7" key="1">
    <citation type="journal article" date="2019" name="Int. J. Syst. Evol. Microbiol.">
        <title>The Global Catalogue of Microorganisms (GCM) 10K type strain sequencing project: providing services to taxonomists for standard genome sequencing and annotation.</title>
        <authorList>
            <consortium name="The Broad Institute Genomics Platform"/>
            <consortium name="The Broad Institute Genome Sequencing Center for Infectious Disease"/>
            <person name="Wu L."/>
            <person name="Ma J."/>
        </authorList>
    </citation>
    <scope>NUCLEOTIDE SEQUENCE [LARGE SCALE GENOMIC DNA]</scope>
    <source>
        <strain evidence="7">JCM 18410</strain>
    </source>
</reference>
<dbReference type="Proteomes" id="UP001500124">
    <property type="component" value="Unassembled WGS sequence"/>
</dbReference>
<evidence type="ECO:0000256" key="4">
    <source>
        <dbReference type="SAM" id="MobiDB-lite"/>
    </source>
</evidence>
<proteinExistence type="predicted"/>
<feature type="region of interest" description="Disordered" evidence="4">
    <location>
        <begin position="1"/>
        <end position="30"/>
    </location>
</feature>
<evidence type="ECO:0000256" key="3">
    <source>
        <dbReference type="ARBA" id="ARBA00022840"/>
    </source>
</evidence>